<sequence>MEAICVGASVLAFVTLGLNSVKIIDELVASIRGSCAIVDRNDHRLTDKVKSCAEDMKDAAEKLQALTIDGSEPALGRQLKKLKMFLKEKDVKRVASTVAKHTRALSLYLHTIDSEVLLEVKEELSLAVLYLSDRPRYPFDAYHTGSKTDGSG</sequence>
<dbReference type="EMBL" id="MU858212">
    <property type="protein sequence ID" value="KAK4209207.1"/>
    <property type="molecule type" value="Genomic_DNA"/>
</dbReference>
<reference evidence="1" key="2">
    <citation type="submission" date="2023-05" db="EMBL/GenBank/DDBJ databases">
        <authorList>
            <consortium name="Lawrence Berkeley National Laboratory"/>
            <person name="Steindorff A."/>
            <person name="Hensen N."/>
            <person name="Bonometti L."/>
            <person name="Westerberg I."/>
            <person name="Brannstrom I.O."/>
            <person name="Guillou S."/>
            <person name="Cros-Aarteil S."/>
            <person name="Calhoun S."/>
            <person name="Haridas S."/>
            <person name="Kuo A."/>
            <person name="Mondo S."/>
            <person name="Pangilinan J."/>
            <person name="Riley R."/>
            <person name="Labutti K."/>
            <person name="Andreopoulos B."/>
            <person name="Lipzen A."/>
            <person name="Chen C."/>
            <person name="Yanf M."/>
            <person name="Daum C."/>
            <person name="Ng V."/>
            <person name="Clum A."/>
            <person name="Ohm R."/>
            <person name="Martin F."/>
            <person name="Silar P."/>
            <person name="Natvig D."/>
            <person name="Lalanne C."/>
            <person name="Gautier V."/>
            <person name="Ament-Velasquez S.L."/>
            <person name="Kruys A."/>
            <person name="Hutchinson M.I."/>
            <person name="Powell A.J."/>
            <person name="Barry K."/>
            <person name="Miller A.N."/>
            <person name="Grigoriev I.V."/>
            <person name="Debuchy R."/>
            <person name="Gladieux P."/>
            <person name="Thoren M.H."/>
            <person name="Johannesson H."/>
        </authorList>
    </citation>
    <scope>NUCLEOTIDE SEQUENCE</scope>
    <source>
        <strain evidence="1">PSN293</strain>
    </source>
</reference>
<comment type="caution">
    <text evidence="1">The sequence shown here is derived from an EMBL/GenBank/DDBJ whole genome shotgun (WGS) entry which is preliminary data.</text>
</comment>
<organism evidence="1 2">
    <name type="scientific">Rhypophila decipiens</name>
    <dbReference type="NCBI Taxonomy" id="261697"/>
    <lineage>
        <taxon>Eukaryota</taxon>
        <taxon>Fungi</taxon>
        <taxon>Dikarya</taxon>
        <taxon>Ascomycota</taxon>
        <taxon>Pezizomycotina</taxon>
        <taxon>Sordariomycetes</taxon>
        <taxon>Sordariomycetidae</taxon>
        <taxon>Sordariales</taxon>
        <taxon>Naviculisporaceae</taxon>
        <taxon>Rhypophila</taxon>
    </lineage>
</organism>
<gene>
    <name evidence="1" type="ORF">QBC37DRAFT_378262</name>
</gene>
<accession>A0AAN6Y321</accession>
<reference evidence="1" key="1">
    <citation type="journal article" date="2023" name="Mol. Phylogenet. Evol.">
        <title>Genome-scale phylogeny and comparative genomics of the fungal order Sordariales.</title>
        <authorList>
            <person name="Hensen N."/>
            <person name="Bonometti L."/>
            <person name="Westerberg I."/>
            <person name="Brannstrom I.O."/>
            <person name="Guillou S."/>
            <person name="Cros-Aarteil S."/>
            <person name="Calhoun S."/>
            <person name="Haridas S."/>
            <person name="Kuo A."/>
            <person name="Mondo S."/>
            <person name="Pangilinan J."/>
            <person name="Riley R."/>
            <person name="LaButti K."/>
            <person name="Andreopoulos B."/>
            <person name="Lipzen A."/>
            <person name="Chen C."/>
            <person name="Yan M."/>
            <person name="Daum C."/>
            <person name="Ng V."/>
            <person name="Clum A."/>
            <person name="Steindorff A."/>
            <person name="Ohm R.A."/>
            <person name="Martin F."/>
            <person name="Silar P."/>
            <person name="Natvig D.O."/>
            <person name="Lalanne C."/>
            <person name="Gautier V."/>
            <person name="Ament-Velasquez S.L."/>
            <person name="Kruys A."/>
            <person name="Hutchinson M.I."/>
            <person name="Powell A.J."/>
            <person name="Barry K."/>
            <person name="Miller A.N."/>
            <person name="Grigoriev I.V."/>
            <person name="Debuchy R."/>
            <person name="Gladieux P."/>
            <person name="Hiltunen Thoren M."/>
            <person name="Johannesson H."/>
        </authorList>
    </citation>
    <scope>NUCLEOTIDE SEQUENCE</scope>
    <source>
        <strain evidence="1">PSN293</strain>
    </source>
</reference>
<protein>
    <submittedName>
        <fullName evidence="1">Uncharacterized protein</fullName>
    </submittedName>
</protein>
<keyword evidence="2" id="KW-1185">Reference proteome</keyword>
<proteinExistence type="predicted"/>
<dbReference type="AlphaFoldDB" id="A0AAN6Y321"/>
<dbReference type="Proteomes" id="UP001301769">
    <property type="component" value="Unassembled WGS sequence"/>
</dbReference>
<evidence type="ECO:0000313" key="1">
    <source>
        <dbReference type="EMBL" id="KAK4209207.1"/>
    </source>
</evidence>
<evidence type="ECO:0000313" key="2">
    <source>
        <dbReference type="Proteomes" id="UP001301769"/>
    </source>
</evidence>
<name>A0AAN6Y321_9PEZI</name>